<dbReference type="Pfam" id="PF16610">
    <property type="entry name" value="dbPDZ_assoc"/>
    <property type="match status" value="1"/>
</dbReference>
<dbReference type="Gene3D" id="2.30.30.40">
    <property type="entry name" value="SH3 Domains"/>
    <property type="match status" value="1"/>
</dbReference>
<feature type="region of interest" description="Disordered" evidence="3">
    <location>
        <begin position="173"/>
        <end position="236"/>
    </location>
</feature>
<dbReference type="PANTHER" id="PTHR46360">
    <property type="entry name" value="DISKS LARGE HOMOLOG 5"/>
    <property type="match status" value="1"/>
</dbReference>
<dbReference type="PROSITE" id="PS50106">
    <property type="entry name" value="PDZ"/>
    <property type="match status" value="2"/>
</dbReference>
<feature type="compositionally biased region" description="Polar residues" evidence="3">
    <location>
        <begin position="20"/>
        <end position="37"/>
    </location>
</feature>
<feature type="region of interest" description="Disordered" evidence="3">
    <location>
        <begin position="1"/>
        <end position="89"/>
    </location>
</feature>
<evidence type="ECO:0000256" key="3">
    <source>
        <dbReference type="SAM" id="MobiDB-lite"/>
    </source>
</evidence>
<evidence type="ECO:0000256" key="2">
    <source>
        <dbReference type="PROSITE-ProRule" id="PRU00192"/>
    </source>
</evidence>
<dbReference type="PANTHER" id="PTHR46360:SF1">
    <property type="entry name" value="DISKS LARGE HOMOLOG 5"/>
    <property type="match status" value="1"/>
</dbReference>
<evidence type="ECO:0000256" key="1">
    <source>
        <dbReference type="ARBA" id="ARBA00022443"/>
    </source>
</evidence>
<name>A0ABV0X529_9TELE</name>
<dbReference type="PROSITE" id="PS50002">
    <property type="entry name" value="SH3"/>
    <property type="match status" value="1"/>
</dbReference>
<dbReference type="Pfam" id="PF00595">
    <property type="entry name" value="PDZ"/>
    <property type="match status" value="2"/>
</dbReference>
<feature type="compositionally biased region" description="Polar residues" evidence="3">
    <location>
        <begin position="174"/>
        <end position="190"/>
    </location>
</feature>
<feature type="domain" description="SH3" evidence="4">
    <location>
        <begin position="338"/>
        <end position="401"/>
    </location>
</feature>
<dbReference type="InterPro" id="IPR036034">
    <property type="entry name" value="PDZ_sf"/>
</dbReference>
<reference evidence="6 7" key="1">
    <citation type="submission" date="2021-06" db="EMBL/GenBank/DDBJ databases">
        <authorList>
            <person name="Palmer J.M."/>
        </authorList>
    </citation>
    <scope>NUCLEOTIDE SEQUENCE [LARGE SCALE GENOMIC DNA]</scope>
    <source>
        <strain evidence="6 7">XR_2019</strain>
        <tissue evidence="6">Muscle</tissue>
    </source>
</reference>
<dbReference type="EMBL" id="JAHRIM010083660">
    <property type="protein sequence ID" value="MEQ2275961.1"/>
    <property type="molecule type" value="Genomic_DNA"/>
</dbReference>
<feature type="domain" description="PDZ" evidence="5">
    <location>
        <begin position="247"/>
        <end position="308"/>
    </location>
</feature>
<dbReference type="Proteomes" id="UP001444071">
    <property type="component" value="Unassembled WGS sequence"/>
</dbReference>
<dbReference type="SMART" id="SM00228">
    <property type="entry name" value="PDZ"/>
    <property type="match status" value="2"/>
</dbReference>
<sequence>SPGTLPFKAERIKIPPARYSRSTGSDKGSLSHSECSSPTPPMSPVNLDTSSFSSSQSQNSVSSHPRISVSPAPVGDRRKDGPFLGEPRNVTVQKGAEPLGISIVSGENGGVFVSKVTPGSIAHQAHLEYGDQLLEFNGINLRNANEQQARLVIGQQCETVTILAQYNPHMFQLGNHSRSGSQMESASNHLTPGVPTSPDSHSIVDTQSEQDEGTMTPPSRQTTPATSPHNSVRLPGSLLLRAADPRLVRLKRIDAELGVQICGGNICGIFVEMLDDESPAKSPDGLLPGDLILEYNGVSMKNKTKEDAYLEMLKPAETFMFKVQNCVDSLAEVKESQGDGFFIRALYERGAEAEQELSFKKDDILYVEDTLPNGNFGFWMAWQLDENAQRLEKGQIPSKYM</sequence>
<organism evidence="6 7">
    <name type="scientific">Xenotaenia resolanae</name>
    <dbReference type="NCBI Taxonomy" id="208358"/>
    <lineage>
        <taxon>Eukaryota</taxon>
        <taxon>Metazoa</taxon>
        <taxon>Chordata</taxon>
        <taxon>Craniata</taxon>
        <taxon>Vertebrata</taxon>
        <taxon>Euteleostomi</taxon>
        <taxon>Actinopterygii</taxon>
        <taxon>Neopterygii</taxon>
        <taxon>Teleostei</taxon>
        <taxon>Neoteleostei</taxon>
        <taxon>Acanthomorphata</taxon>
        <taxon>Ovalentaria</taxon>
        <taxon>Atherinomorphae</taxon>
        <taxon>Cyprinodontiformes</taxon>
        <taxon>Goodeidae</taxon>
        <taxon>Xenotaenia</taxon>
    </lineage>
</organism>
<evidence type="ECO:0000313" key="7">
    <source>
        <dbReference type="Proteomes" id="UP001444071"/>
    </source>
</evidence>
<keyword evidence="7" id="KW-1185">Reference proteome</keyword>
<feature type="compositionally biased region" description="Polar residues" evidence="3">
    <location>
        <begin position="216"/>
        <end position="230"/>
    </location>
</feature>
<feature type="domain" description="PDZ" evidence="5">
    <location>
        <begin position="89"/>
        <end position="168"/>
    </location>
</feature>
<comment type="caution">
    <text evidence="6">The sequence shown here is derived from an EMBL/GenBank/DDBJ whole genome shotgun (WGS) entry which is preliminary data.</text>
</comment>
<evidence type="ECO:0000313" key="6">
    <source>
        <dbReference type="EMBL" id="MEQ2275961.1"/>
    </source>
</evidence>
<dbReference type="CDD" id="cd06767">
    <property type="entry name" value="PDZ3_DLG5-like"/>
    <property type="match status" value="1"/>
</dbReference>
<evidence type="ECO:0000259" key="4">
    <source>
        <dbReference type="PROSITE" id="PS50002"/>
    </source>
</evidence>
<feature type="compositionally biased region" description="Polar residues" evidence="3">
    <location>
        <begin position="197"/>
        <end position="207"/>
    </location>
</feature>
<dbReference type="InterPro" id="IPR053004">
    <property type="entry name" value="MAGUK_Signaling_Regulators"/>
</dbReference>
<dbReference type="SUPFAM" id="SSF50156">
    <property type="entry name" value="PDZ domain-like"/>
    <property type="match status" value="2"/>
</dbReference>
<dbReference type="CDD" id="cd11860">
    <property type="entry name" value="SH3_DLG5"/>
    <property type="match status" value="1"/>
</dbReference>
<dbReference type="InterPro" id="IPR001452">
    <property type="entry name" value="SH3_domain"/>
</dbReference>
<evidence type="ECO:0000259" key="5">
    <source>
        <dbReference type="PROSITE" id="PS50106"/>
    </source>
</evidence>
<proteinExistence type="predicted"/>
<accession>A0ABV0X529</accession>
<dbReference type="CDD" id="cd06766">
    <property type="entry name" value="PDZ4_DLG5-like"/>
    <property type="match status" value="1"/>
</dbReference>
<dbReference type="InterPro" id="IPR001478">
    <property type="entry name" value="PDZ"/>
</dbReference>
<dbReference type="SUPFAM" id="SSF50044">
    <property type="entry name" value="SH3-domain"/>
    <property type="match status" value="1"/>
</dbReference>
<feature type="non-terminal residue" evidence="6">
    <location>
        <position position="1"/>
    </location>
</feature>
<gene>
    <name evidence="6" type="primary">DLG5_3</name>
    <name evidence="6" type="ORF">XENORESO_011616</name>
</gene>
<dbReference type="InterPro" id="IPR035537">
    <property type="entry name" value="DLG5_SH3"/>
</dbReference>
<keyword evidence="1 2" id="KW-0728">SH3 domain</keyword>
<dbReference type="Gene3D" id="2.30.42.10">
    <property type="match status" value="2"/>
</dbReference>
<feature type="compositionally biased region" description="Low complexity" evidence="3">
    <location>
        <begin position="50"/>
        <end position="63"/>
    </location>
</feature>
<protein>
    <submittedName>
        <fullName evidence="6">Disks large 5</fullName>
    </submittedName>
</protein>
<dbReference type="InterPro" id="IPR036028">
    <property type="entry name" value="SH3-like_dom_sf"/>
</dbReference>